<feature type="transmembrane region" description="Helical" evidence="1">
    <location>
        <begin position="433"/>
        <end position="453"/>
    </location>
</feature>
<accession>A0A4Q5ACD0</accession>
<feature type="transmembrane region" description="Helical" evidence="1">
    <location>
        <begin position="474"/>
        <end position="499"/>
    </location>
</feature>
<comment type="caution">
    <text evidence="2">The sequence shown here is derived from an EMBL/GenBank/DDBJ whole genome shotgun (WGS) entry which is preliminary data.</text>
</comment>
<protein>
    <submittedName>
        <fullName evidence="2">Transporter</fullName>
    </submittedName>
</protein>
<feature type="transmembrane region" description="Helical" evidence="1">
    <location>
        <begin position="74"/>
        <end position="99"/>
    </location>
</feature>
<feature type="transmembrane region" description="Helical" evidence="1">
    <location>
        <begin position="39"/>
        <end position="62"/>
    </location>
</feature>
<feature type="transmembrane region" description="Helical" evidence="1">
    <location>
        <begin position="344"/>
        <end position="362"/>
    </location>
</feature>
<dbReference type="Proteomes" id="UP000294221">
    <property type="component" value="Unassembled WGS sequence"/>
</dbReference>
<name>A0A4Q5ACD0_9BIFI</name>
<proteinExistence type="predicted"/>
<evidence type="ECO:0000313" key="3">
    <source>
        <dbReference type="Proteomes" id="UP000294221"/>
    </source>
</evidence>
<feature type="transmembrane region" description="Helical" evidence="1">
    <location>
        <begin position="392"/>
        <end position="413"/>
    </location>
</feature>
<gene>
    <name evidence="2" type="ORF">PG2054B_0521</name>
</gene>
<evidence type="ECO:0000256" key="1">
    <source>
        <dbReference type="SAM" id="Phobius"/>
    </source>
</evidence>
<dbReference type="EMBL" id="RYUN01000006">
    <property type="protein sequence ID" value="RYQ22039.1"/>
    <property type="molecule type" value="Genomic_DNA"/>
</dbReference>
<sequence length="551" mass="59136">MSAPVTRSAGTAAPNMPWTLVRLRWTLTNAALKTSPWQVVAYVLAYLLALGTVVGTGILAFAVGHGMAHDMWEYLPAVMPLAGTAGILFVALMQAMFIGENSTMSMDKFAPYGIPDRTLQLGLLLAGLTGIPAITALVGFMLWAMAYRGLGAAAVISQLVAAPLIVLTAMCVSKALLAVADIITDSQTGKNIFYVVVIMLFVVVAQMPNILMINEVSLDAATLAPIARVFGWLPLGAPFMLPFDAANGQWLFWLLHVLCALALCAVCFLISQWCLHWQRTHSSDAVRAKAAKGLGLFSRMPDSPSGAVSARLGSLLRRDARQSMMFIMPLFFVVIFALESKDTGSWFVWMGVLMGGMFMSLTESNGLAYDGQGFVMEVIAGTRAIDDRTGRVRVYLIIDTVYIALLSVVAFIITGDWSNPSGLATAFTFIAASWGWAVASLGIAELFNCSILYPVPSMAKPFTNPQGRGAAQAFLPLLYMLAEIACMLPTAIVAIILAATGHGDAYLWIIPVALANGVVFLCLGTWLGAKLLRTRMLKVVQTLDSFAALQQ</sequence>
<feature type="transmembrane region" description="Helical" evidence="1">
    <location>
        <begin position="253"/>
        <end position="275"/>
    </location>
</feature>
<keyword evidence="1" id="KW-0812">Transmembrane</keyword>
<keyword evidence="1" id="KW-0472">Membrane</keyword>
<dbReference type="RefSeq" id="WP_242505317.1">
    <property type="nucleotide sequence ID" value="NZ_PCHI01000003.1"/>
</dbReference>
<reference evidence="2 3" key="1">
    <citation type="submission" date="2018-12" db="EMBL/GenBank/DDBJ databases">
        <title>Unveiling genomic diversity among members of the Bifidobacterium pseudolongum species, a widely distributed gut commensal of the animal kingdom.</title>
        <authorList>
            <person name="Lugli G.A."/>
            <person name="Duranti S."/>
            <person name="Albert K."/>
            <person name="Mancabelli L."/>
            <person name="Napoli S."/>
            <person name="Viappiani A."/>
            <person name="Anzalone R."/>
            <person name="Longhi G."/>
            <person name="Milani C."/>
            <person name="Turroni F."/>
            <person name="Alessandri G."/>
            <person name="Sela D.A."/>
            <person name="Van Sinderen D."/>
            <person name="Ventura M."/>
        </authorList>
    </citation>
    <scope>NUCLEOTIDE SEQUENCE [LARGE SCALE GENOMIC DNA]</scope>
    <source>
        <strain evidence="2 3">2054B</strain>
    </source>
</reference>
<keyword evidence="1" id="KW-1133">Transmembrane helix</keyword>
<dbReference type="AlphaFoldDB" id="A0A4Q5ACD0"/>
<feature type="transmembrane region" description="Helical" evidence="1">
    <location>
        <begin position="159"/>
        <end position="180"/>
    </location>
</feature>
<feature type="transmembrane region" description="Helical" evidence="1">
    <location>
        <begin position="192"/>
        <end position="213"/>
    </location>
</feature>
<organism evidence="2 3">
    <name type="scientific">Bifidobacterium pseudolongum subsp. pseudolongum</name>
    <dbReference type="NCBI Taxonomy" id="31954"/>
    <lineage>
        <taxon>Bacteria</taxon>
        <taxon>Bacillati</taxon>
        <taxon>Actinomycetota</taxon>
        <taxon>Actinomycetes</taxon>
        <taxon>Bifidobacteriales</taxon>
        <taxon>Bifidobacteriaceae</taxon>
        <taxon>Bifidobacterium</taxon>
    </lineage>
</organism>
<feature type="transmembrane region" description="Helical" evidence="1">
    <location>
        <begin position="320"/>
        <end position="338"/>
    </location>
</feature>
<evidence type="ECO:0000313" key="2">
    <source>
        <dbReference type="EMBL" id="RYQ22039.1"/>
    </source>
</evidence>
<feature type="transmembrane region" description="Helical" evidence="1">
    <location>
        <begin position="505"/>
        <end position="529"/>
    </location>
</feature>
<feature type="transmembrane region" description="Helical" evidence="1">
    <location>
        <begin position="119"/>
        <end position="147"/>
    </location>
</feature>